<organism evidence="2 3">
    <name type="scientific">Eleusine coracana subsp. coracana</name>
    <dbReference type="NCBI Taxonomy" id="191504"/>
    <lineage>
        <taxon>Eukaryota</taxon>
        <taxon>Viridiplantae</taxon>
        <taxon>Streptophyta</taxon>
        <taxon>Embryophyta</taxon>
        <taxon>Tracheophyta</taxon>
        <taxon>Spermatophyta</taxon>
        <taxon>Magnoliopsida</taxon>
        <taxon>Liliopsida</taxon>
        <taxon>Poales</taxon>
        <taxon>Poaceae</taxon>
        <taxon>PACMAD clade</taxon>
        <taxon>Chloridoideae</taxon>
        <taxon>Cynodonteae</taxon>
        <taxon>Eleusininae</taxon>
        <taxon>Eleusine</taxon>
    </lineage>
</organism>
<evidence type="ECO:0000313" key="3">
    <source>
        <dbReference type="Proteomes" id="UP001054889"/>
    </source>
</evidence>
<dbReference type="Pfam" id="PF12937">
    <property type="entry name" value="F-box-like"/>
    <property type="match status" value="1"/>
</dbReference>
<gene>
    <name evidence="2" type="primary">ga20331</name>
    <name evidence="2" type="ORF">PR202_ga20331</name>
</gene>
<dbReference type="PANTHER" id="PTHR32133">
    <property type="entry name" value="OS07G0120400 PROTEIN"/>
    <property type="match status" value="1"/>
</dbReference>
<comment type="caution">
    <text evidence="2">The sequence shown here is derived from an EMBL/GenBank/DDBJ whole genome shotgun (WGS) entry which is preliminary data.</text>
</comment>
<dbReference type="InterPro" id="IPR001810">
    <property type="entry name" value="F-box_dom"/>
</dbReference>
<dbReference type="Proteomes" id="UP001054889">
    <property type="component" value="Unassembled WGS sequence"/>
</dbReference>
<protein>
    <recommendedName>
        <fullName evidence="1">F-box domain-containing protein</fullName>
    </recommendedName>
</protein>
<reference evidence="2" key="2">
    <citation type="submission" date="2021-12" db="EMBL/GenBank/DDBJ databases">
        <title>Resequencing data analysis of finger millet.</title>
        <authorList>
            <person name="Hatakeyama M."/>
            <person name="Aluri S."/>
            <person name="Balachadran M.T."/>
            <person name="Sivarajan S.R."/>
            <person name="Poveda L."/>
            <person name="Shimizu-Inatsugi R."/>
            <person name="Schlapbach R."/>
            <person name="Sreeman S.M."/>
            <person name="Shimizu K.K."/>
        </authorList>
    </citation>
    <scope>NUCLEOTIDE SEQUENCE</scope>
</reference>
<evidence type="ECO:0000259" key="1">
    <source>
        <dbReference type="PROSITE" id="PS50181"/>
    </source>
</evidence>
<evidence type="ECO:0000313" key="2">
    <source>
        <dbReference type="EMBL" id="GJN02936.1"/>
    </source>
</evidence>
<dbReference type="EMBL" id="BQKI01000009">
    <property type="protein sequence ID" value="GJN02936.1"/>
    <property type="molecule type" value="Genomic_DNA"/>
</dbReference>
<dbReference type="PANTHER" id="PTHR32133:SF409">
    <property type="entry name" value="F-BOX DOMAIN-CONTAINING PROTEIN"/>
    <property type="match status" value="1"/>
</dbReference>
<keyword evidence="3" id="KW-1185">Reference proteome</keyword>
<reference evidence="2" key="1">
    <citation type="journal article" date="2018" name="DNA Res.">
        <title>Multiple hybrid de novo genome assembly of finger millet, an orphan allotetraploid crop.</title>
        <authorList>
            <person name="Hatakeyama M."/>
            <person name="Aluri S."/>
            <person name="Balachadran M.T."/>
            <person name="Sivarajan S.R."/>
            <person name="Patrignani A."/>
            <person name="Gruter S."/>
            <person name="Poveda L."/>
            <person name="Shimizu-Inatsugi R."/>
            <person name="Baeten J."/>
            <person name="Francoijs K.J."/>
            <person name="Nataraja K.N."/>
            <person name="Reddy Y.A.N."/>
            <person name="Phadnis S."/>
            <person name="Ravikumar R.L."/>
            <person name="Schlapbach R."/>
            <person name="Sreeman S.M."/>
            <person name="Shimizu K.K."/>
        </authorList>
    </citation>
    <scope>NUCLEOTIDE SEQUENCE</scope>
</reference>
<dbReference type="Gene3D" id="1.20.1280.50">
    <property type="match status" value="1"/>
</dbReference>
<sequence>MAASLPDDLIPDILVLIPPEEPACLVLASAVCKAWRRIVTDPAFSGRYRALHRTPPMLGFFHNPMDIPMEDKAPSFVPTTSFRLPTPDRRMRHMFDCHHGRVLLYNYDFESPTQGFNIWDPLTDDQHIIPDVPDMFTKGAVVCTAASGGCHHRSCSAGPFIVAFAGVNGHGDAVHADFYSSETREWSLELYIYVGDGFELKEDRPAVFVGDSLYFVGTSGFLVRYWYSPLLRLVTQTC</sequence>
<proteinExistence type="predicted"/>
<dbReference type="PROSITE" id="PS50181">
    <property type="entry name" value="FBOX"/>
    <property type="match status" value="1"/>
</dbReference>
<name>A0AAV5CXL9_ELECO</name>
<feature type="domain" description="F-box" evidence="1">
    <location>
        <begin position="1"/>
        <end position="51"/>
    </location>
</feature>
<dbReference type="SUPFAM" id="SSF81383">
    <property type="entry name" value="F-box domain"/>
    <property type="match status" value="1"/>
</dbReference>
<dbReference type="AlphaFoldDB" id="A0AAV5CXL9"/>
<dbReference type="InterPro" id="IPR036047">
    <property type="entry name" value="F-box-like_dom_sf"/>
</dbReference>
<accession>A0AAV5CXL9</accession>